<dbReference type="SUPFAM" id="SSF49764">
    <property type="entry name" value="HSP20-like chaperones"/>
    <property type="match status" value="1"/>
</dbReference>
<evidence type="ECO:0000313" key="3">
    <source>
        <dbReference type="WBParaSite" id="HNAJ_0000632901-mRNA-1"/>
    </source>
</evidence>
<evidence type="ECO:0000313" key="1">
    <source>
        <dbReference type="EMBL" id="VDO02185.1"/>
    </source>
</evidence>
<evidence type="ECO:0000313" key="2">
    <source>
        <dbReference type="Proteomes" id="UP000278807"/>
    </source>
</evidence>
<protein>
    <submittedName>
        <fullName evidence="3">CS domain-containing protein</fullName>
    </submittedName>
</protein>
<dbReference type="Gene3D" id="2.60.40.790">
    <property type="match status" value="1"/>
</dbReference>
<name>A0A0R3TGY8_RODNA</name>
<keyword evidence="2" id="KW-1185">Reference proteome</keyword>
<proteinExistence type="predicted"/>
<reference evidence="1 2" key="2">
    <citation type="submission" date="2018-11" db="EMBL/GenBank/DDBJ databases">
        <authorList>
            <consortium name="Pathogen Informatics"/>
        </authorList>
    </citation>
    <scope>NUCLEOTIDE SEQUENCE [LARGE SCALE GENOMIC DNA]</scope>
</reference>
<reference evidence="3" key="1">
    <citation type="submission" date="2017-02" db="UniProtKB">
        <authorList>
            <consortium name="WormBaseParasite"/>
        </authorList>
    </citation>
    <scope>IDENTIFICATION</scope>
</reference>
<organism evidence="3">
    <name type="scientific">Rodentolepis nana</name>
    <name type="common">Dwarf tapeworm</name>
    <name type="synonym">Hymenolepis nana</name>
    <dbReference type="NCBI Taxonomy" id="102285"/>
    <lineage>
        <taxon>Eukaryota</taxon>
        <taxon>Metazoa</taxon>
        <taxon>Spiralia</taxon>
        <taxon>Lophotrochozoa</taxon>
        <taxon>Platyhelminthes</taxon>
        <taxon>Cestoda</taxon>
        <taxon>Eucestoda</taxon>
        <taxon>Cyclophyllidea</taxon>
        <taxon>Hymenolepididae</taxon>
        <taxon>Rodentolepis</taxon>
    </lineage>
</organism>
<accession>A0A0R3TGY8</accession>
<gene>
    <name evidence="1" type="ORF">HNAJ_LOCUS6325</name>
</gene>
<dbReference type="InterPro" id="IPR008978">
    <property type="entry name" value="HSP20-like_chaperone"/>
</dbReference>
<dbReference type="AlphaFoldDB" id="A0A0R3TGY8"/>
<dbReference type="Proteomes" id="UP000278807">
    <property type="component" value="Unassembled WGS sequence"/>
</dbReference>
<dbReference type="WBParaSite" id="HNAJ_0000632901-mRNA-1">
    <property type="protein sequence ID" value="HNAJ_0000632901-mRNA-1"/>
    <property type="gene ID" value="HNAJ_0000632901"/>
</dbReference>
<sequence>MVKLISHLCDLIFKLDIGPRSEVYVEAIRHWTLDVECKLKDKPEALRYSCRQFPGPVVPGNAQYKITNGRVVIKLPKADPSQSWAGELTVKGLDQSS</sequence>
<dbReference type="EMBL" id="UZAE01006692">
    <property type="protein sequence ID" value="VDO02185.1"/>
    <property type="molecule type" value="Genomic_DNA"/>
</dbReference>
<dbReference type="CDD" id="cd06463">
    <property type="entry name" value="p23_like"/>
    <property type="match status" value="1"/>
</dbReference>
<dbReference type="OrthoDB" id="10348708at2759"/>